<dbReference type="Pfam" id="PF22039">
    <property type="entry name" value="HUTI_composite_bact"/>
    <property type="match status" value="1"/>
</dbReference>
<dbReference type="GO" id="GO:0016810">
    <property type="term" value="F:hydrolase activity, acting on carbon-nitrogen (but not peptide) bonds"/>
    <property type="evidence" value="ECO:0007669"/>
    <property type="project" value="InterPro"/>
</dbReference>
<evidence type="ECO:0000256" key="2">
    <source>
        <dbReference type="ARBA" id="ARBA00022801"/>
    </source>
</evidence>
<dbReference type="EMBL" id="QUAK01000025">
    <property type="protein sequence ID" value="RFU87762.1"/>
    <property type="molecule type" value="Genomic_DNA"/>
</dbReference>
<dbReference type="GO" id="GO:0046872">
    <property type="term" value="F:metal ion binding"/>
    <property type="evidence" value="ECO:0007669"/>
    <property type="project" value="UniProtKB-KW"/>
</dbReference>
<keyword evidence="3" id="KW-0862">Zinc</keyword>
<keyword evidence="6" id="KW-1185">Reference proteome</keyword>
<dbReference type="RefSeq" id="WP_128554809.1">
    <property type="nucleotide sequence ID" value="NZ_QUAK01000025.1"/>
</dbReference>
<evidence type="ECO:0000313" key="6">
    <source>
        <dbReference type="Proteomes" id="UP000263094"/>
    </source>
</evidence>
<dbReference type="AlphaFoldDB" id="A0A372MA01"/>
<evidence type="ECO:0000313" key="5">
    <source>
        <dbReference type="EMBL" id="RFU87762.1"/>
    </source>
</evidence>
<dbReference type="InterPro" id="IPR011059">
    <property type="entry name" value="Metal-dep_hydrolase_composite"/>
</dbReference>
<dbReference type="OrthoDB" id="3400812at2"/>
<reference evidence="5 6" key="1">
    <citation type="submission" date="2018-08" db="EMBL/GenBank/DDBJ databases">
        <title>Isolation, diversity and antifungal activity of Actinobacteria from wheat.</title>
        <authorList>
            <person name="Han C."/>
        </authorList>
    </citation>
    <scope>NUCLEOTIDE SEQUENCE [LARGE SCALE GENOMIC DNA]</scope>
    <source>
        <strain evidence="5 6">NEAU-YY421</strain>
    </source>
</reference>
<proteinExistence type="predicted"/>
<organism evidence="5 6">
    <name type="scientific">Streptomyces triticagri</name>
    <dbReference type="NCBI Taxonomy" id="2293568"/>
    <lineage>
        <taxon>Bacteria</taxon>
        <taxon>Bacillati</taxon>
        <taxon>Actinomycetota</taxon>
        <taxon>Actinomycetes</taxon>
        <taxon>Kitasatosporales</taxon>
        <taxon>Streptomycetaceae</taxon>
        <taxon>Streptomyces</taxon>
    </lineage>
</organism>
<dbReference type="SUPFAM" id="SSF51338">
    <property type="entry name" value="Composite domain of metallo-dependent hydrolases"/>
    <property type="match status" value="1"/>
</dbReference>
<evidence type="ECO:0000259" key="4">
    <source>
        <dbReference type="Pfam" id="PF22039"/>
    </source>
</evidence>
<dbReference type="InterPro" id="IPR054418">
    <property type="entry name" value="MQNX/HUTI_composite_N"/>
</dbReference>
<protein>
    <recommendedName>
        <fullName evidence="4">Aminodeoxyfutalosine deaminase/Imidazolonepropionase-like composite domain-containing protein</fullName>
    </recommendedName>
</protein>
<evidence type="ECO:0000256" key="3">
    <source>
        <dbReference type="ARBA" id="ARBA00022833"/>
    </source>
</evidence>
<keyword evidence="1" id="KW-0479">Metal-binding</keyword>
<sequence>MLTIHRVQGVRPYADHPREAETEHGHALVVDSSRIAAIGPYEELLAQYGDRARVRTWDGILTPGRYEPDAPALLDDTYWPDPREADVLGTAPLTGDALAALDLTGTRWAGSARRGLQRLLASGTTALAGPFRRPEVLTAAERSGIRRLAVAPERPLSRSLTPSGAADFAVYAPDGGCLVTVLGGRLVHRAR</sequence>
<name>A0A372MA01_9ACTN</name>
<evidence type="ECO:0000256" key="1">
    <source>
        <dbReference type="ARBA" id="ARBA00022723"/>
    </source>
</evidence>
<feature type="domain" description="Aminodeoxyfutalosine deaminase/Imidazolonepropionase-like composite" evidence="4">
    <location>
        <begin position="27"/>
        <end position="48"/>
    </location>
</feature>
<dbReference type="Gene3D" id="2.30.40.10">
    <property type="entry name" value="Urease, subunit C, domain 1"/>
    <property type="match status" value="1"/>
</dbReference>
<accession>A0A372MA01</accession>
<dbReference type="Proteomes" id="UP000263094">
    <property type="component" value="Unassembled WGS sequence"/>
</dbReference>
<gene>
    <name evidence="5" type="ORF">DY218_05780</name>
</gene>
<keyword evidence="2" id="KW-0378">Hydrolase</keyword>
<comment type="caution">
    <text evidence="5">The sequence shown here is derived from an EMBL/GenBank/DDBJ whole genome shotgun (WGS) entry which is preliminary data.</text>
</comment>